<gene>
    <name evidence="4" type="ORF">QTG54_011721</name>
</gene>
<accession>A0AAD8Y249</accession>
<evidence type="ECO:0000256" key="2">
    <source>
        <dbReference type="SAM" id="Phobius"/>
    </source>
</evidence>
<evidence type="ECO:0000313" key="4">
    <source>
        <dbReference type="EMBL" id="KAK1737435.1"/>
    </source>
</evidence>
<keyword evidence="5" id="KW-1185">Reference proteome</keyword>
<dbReference type="AlphaFoldDB" id="A0AAD8Y249"/>
<keyword evidence="2 4" id="KW-0812">Transmembrane</keyword>
<dbReference type="Proteomes" id="UP001224775">
    <property type="component" value="Unassembled WGS sequence"/>
</dbReference>
<feature type="compositionally biased region" description="Polar residues" evidence="1">
    <location>
        <begin position="38"/>
        <end position="73"/>
    </location>
</feature>
<name>A0AAD8Y249_9STRA</name>
<dbReference type="PANTHER" id="PTHR33741">
    <property type="entry name" value="TRANSMEMBRANE PROTEIN DDB_G0269096-RELATED"/>
    <property type="match status" value="1"/>
</dbReference>
<feature type="domain" description="HPP transmembrane region" evidence="3">
    <location>
        <begin position="353"/>
        <end position="528"/>
    </location>
</feature>
<dbReference type="InterPro" id="IPR007065">
    <property type="entry name" value="HPP"/>
</dbReference>
<evidence type="ECO:0000259" key="3">
    <source>
        <dbReference type="Pfam" id="PF04982"/>
    </source>
</evidence>
<feature type="transmembrane region" description="Helical" evidence="2">
    <location>
        <begin position="393"/>
        <end position="410"/>
    </location>
</feature>
<feature type="region of interest" description="Disordered" evidence="1">
    <location>
        <begin position="1"/>
        <end position="73"/>
    </location>
</feature>
<proteinExistence type="predicted"/>
<dbReference type="InterPro" id="IPR058581">
    <property type="entry name" value="TM_HPP"/>
</dbReference>
<dbReference type="Pfam" id="PF04982">
    <property type="entry name" value="TM_HPP"/>
    <property type="match status" value="1"/>
</dbReference>
<feature type="transmembrane region" description="Helical" evidence="2">
    <location>
        <begin position="496"/>
        <end position="519"/>
    </location>
</feature>
<evidence type="ECO:0000313" key="5">
    <source>
        <dbReference type="Proteomes" id="UP001224775"/>
    </source>
</evidence>
<feature type="compositionally biased region" description="Pro residues" evidence="1">
    <location>
        <begin position="1"/>
        <end position="13"/>
    </location>
</feature>
<organism evidence="4 5">
    <name type="scientific">Skeletonema marinoi</name>
    <dbReference type="NCBI Taxonomy" id="267567"/>
    <lineage>
        <taxon>Eukaryota</taxon>
        <taxon>Sar</taxon>
        <taxon>Stramenopiles</taxon>
        <taxon>Ochrophyta</taxon>
        <taxon>Bacillariophyta</taxon>
        <taxon>Coscinodiscophyceae</taxon>
        <taxon>Thalassiosirophycidae</taxon>
        <taxon>Thalassiosirales</taxon>
        <taxon>Skeletonemataceae</taxon>
        <taxon>Skeletonema</taxon>
        <taxon>Skeletonema marinoi-dohrnii complex</taxon>
    </lineage>
</organism>
<sequence>MSSPSPSPSPSPPSEEDEVAQAAENPVITSRSLMVGSSPISPRNSRSGSLDVSNRSNTSTVRQSAASAPPKIQSNPYHVEDLVPVSVADAGLNAYGCVFVEVWLMNPDGTALSRVEPGGHWMDPSFANSLSSEELTEMAFELNRFARDCPPGAGLAGNLFKNADFNKRRVTWRQIQQMLNDPFVQRNSGQRMKRLHKIGIGLVGSVPFSFQDENGLVCFFSRHNADLTLLRSSMNEGFLIGSTDLIGSQIAIRKNREACAAMRREMFIEAIKKVKREILNNVTNNRPSFGDLATNRSTLDFLAKQRREAQDPLEQDDMATRFKKKVIKLGKKVFKRINNSRKKWKGTKLEGPPRQSFGESAFVAFGVFFTMLTVLKVANAINAANANYKFNGSWYSSTLCIIFALTPAPVGQPRQIFAAHLWNMLVGLALRQIPTGPEDFPTRDFMEWDYSASYGLPLIWKQALAVAFGVAGQAKLGILHPPATGLSYAFVSDDAYSWGTILTVYLADVIVVAMSMIILNLSEAKQYPLYWLGLEWGDAGRFWYTGVQARGHHDAPLTKAVSNKLTGRTVSMEGDDSNV</sequence>
<dbReference type="EMBL" id="JATAAI010000025">
    <property type="protein sequence ID" value="KAK1737435.1"/>
    <property type="molecule type" value="Genomic_DNA"/>
</dbReference>
<protein>
    <submittedName>
        <fullName evidence="4">HPP family transmembrane protein</fullName>
    </submittedName>
</protein>
<reference evidence="4" key="1">
    <citation type="submission" date="2023-06" db="EMBL/GenBank/DDBJ databases">
        <title>Survivors Of The Sea: Transcriptome response of Skeletonema marinoi to long-term dormancy.</title>
        <authorList>
            <person name="Pinder M.I.M."/>
            <person name="Kourtchenko O."/>
            <person name="Robertson E.K."/>
            <person name="Larsson T."/>
            <person name="Maumus F."/>
            <person name="Osuna-Cruz C.M."/>
            <person name="Vancaester E."/>
            <person name="Stenow R."/>
            <person name="Vandepoele K."/>
            <person name="Ploug H."/>
            <person name="Bruchert V."/>
            <person name="Godhe A."/>
            <person name="Topel M."/>
        </authorList>
    </citation>
    <scope>NUCLEOTIDE SEQUENCE</scope>
    <source>
        <strain evidence="4">R05AC</strain>
    </source>
</reference>
<keyword evidence="2" id="KW-1133">Transmembrane helix</keyword>
<comment type="caution">
    <text evidence="4">The sequence shown here is derived from an EMBL/GenBank/DDBJ whole genome shotgun (WGS) entry which is preliminary data.</text>
</comment>
<evidence type="ECO:0000256" key="1">
    <source>
        <dbReference type="SAM" id="MobiDB-lite"/>
    </source>
</evidence>
<feature type="transmembrane region" description="Helical" evidence="2">
    <location>
        <begin position="361"/>
        <end position="381"/>
    </location>
</feature>
<keyword evidence="2" id="KW-0472">Membrane</keyword>
<dbReference type="PANTHER" id="PTHR33741:SF5">
    <property type="entry name" value="TRANSMEMBRANE PROTEIN DDB_G0269096-RELATED"/>
    <property type="match status" value="1"/>
</dbReference>